<feature type="transmembrane region" description="Helical" evidence="1">
    <location>
        <begin position="73"/>
        <end position="90"/>
    </location>
</feature>
<keyword evidence="3" id="KW-1185">Reference proteome</keyword>
<evidence type="ECO:0000313" key="3">
    <source>
        <dbReference type="Proteomes" id="UP000199475"/>
    </source>
</evidence>
<dbReference type="OrthoDB" id="2380563at2"/>
<sequence length="252" mass="27018">MRSKGWIPKQHGAWAMLVVPFLLGLVGAARASALGWGHLTLFVFWMLGYFTFNAASGWLKAAPRQRPKYVRPLLVYACASALAGLATLLLVGLRPLPWAFAFLPLMVPALWLASRRRERATIGGLLTIAAASLMVPVARYLHPSAVDDRPEVTAAAVLVFAYFFGTVLFVKTNLRERGSRTYLVASIGYHVGAALLAAALAAAGVAGWWWVAVLGAALLRAVVVPPLRWKPLPLGMIEIALSAAIVLGALLS</sequence>
<dbReference type="STRING" id="686624.SAMN04488242_2186"/>
<dbReference type="AlphaFoldDB" id="A0A1G9LMZ5"/>
<feature type="transmembrane region" description="Helical" evidence="1">
    <location>
        <begin position="152"/>
        <end position="170"/>
    </location>
</feature>
<gene>
    <name evidence="2" type="ORF">SAMN04488242_2186</name>
</gene>
<feature type="transmembrane region" description="Helical" evidence="1">
    <location>
        <begin position="120"/>
        <end position="140"/>
    </location>
</feature>
<accession>A0A1G9LMZ5</accession>
<dbReference type="InterPro" id="IPR025576">
    <property type="entry name" value="YwiC"/>
</dbReference>
<feature type="transmembrane region" description="Helical" evidence="1">
    <location>
        <begin position="41"/>
        <end position="61"/>
    </location>
</feature>
<keyword evidence="1" id="KW-0812">Transmembrane</keyword>
<dbReference type="Pfam" id="PF14256">
    <property type="entry name" value="YwiC"/>
    <property type="match status" value="1"/>
</dbReference>
<evidence type="ECO:0000313" key="2">
    <source>
        <dbReference type="EMBL" id="SDL63211.1"/>
    </source>
</evidence>
<organism evidence="2 3">
    <name type="scientific">Tessaracoccus oleiagri</name>
    <dbReference type="NCBI Taxonomy" id="686624"/>
    <lineage>
        <taxon>Bacteria</taxon>
        <taxon>Bacillati</taxon>
        <taxon>Actinomycetota</taxon>
        <taxon>Actinomycetes</taxon>
        <taxon>Propionibacteriales</taxon>
        <taxon>Propionibacteriaceae</taxon>
        <taxon>Tessaracoccus</taxon>
    </lineage>
</organism>
<protein>
    <submittedName>
        <fullName evidence="2">YwiC-like protein</fullName>
    </submittedName>
</protein>
<dbReference type="Proteomes" id="UP000199475">
    <property type="component" value="Unassembled WGS sequence"/>
</dbReference>
<dbReference type="EMBL" id="FNGP01000004">
    <property type="protein sequence ID" value="SDL63211.1"/>
    <property type="molecule type" value="Genomic_DNA"/>
</dbReference>
<feature type="transmembrane region" description="Helical" evidence="1">
    <location>
        <begin position="96"/>
        <end position="113"/>
    </location>
</feature>
<proteinExistence type="predicted"/>
<dbReference type="RefSeq" id="WP_093252033.1">
    <property type="nucleotide sequence ID" value="NZ_FNGP01000004.1"/>
</dbReference>
<name>A0A1G9LMZ5_9ACTN</name>
<keyword evidence="1" id="KW-0472">Membrane</keyword>
<reference evidence="2 3" key="1">
    <citation type="submission" date="2016-10" db="EMBL/GenBank/DDBJ databases">
        <authorList>
            <person name="de Groot N.N."/>
        </authorList>
    </citation>
    <scope>NUCLEOTIDE SEQUENCE [LARGE SCALE GENOMIC DNA]</scope>
    <source>
        <strain evidence="2 3">CGMCC 1.9159</strain>
    </source>
</reference>
<feature type="transmembrane region" description="Helical" evidence="1">
    <location>
        <begin position="182"/>
        <end position="202"/>
    </location>
</feature>
<evidence type="ECO:0000256" key="1">
    <source>
        <dbReference type="SAM" id="Phobius"/>
    </source>
</evidence>
<keyword evidence="1" id="KW-1133">Transmembrane helix</keyword>
<feature type="transmembrane region" description="Helical" evidence="1">
    <location>
        <begin position="234"/>
        <end position="251"/>
    </location>
</feature>